<dbReference type="CDD" id="cd08023">
    <property type="entry name" value="GH16_laminarinase_like"/>
    <property type="match status" value="1"/>
</dbReference>
<dbReference type="GeneID" id="90529441"/>
<dbReference type="InterPro" id="IPR000757">
    <property type="entry name" value="Beta-glucanase-like"/>
</dbReference>
<evidence type="ECO:0000313" key="5">
    <source>
        <dbReference type="Proteomes" id="UP000018901"/>
    </source>
</evidence>
<dbReference type="GO" id="GO:0004553">
    <property type="term" value="F:hydrolase activity, hydrolyzing O-glycosyl compounds"/>
    <property type="evidence" value="ECO:0007669"/>
    <property type="project" value="InterPro"/>
</dbReference>
<dbReference type="KEGG" id="bvs:BARVI_08495"/>
<sequence>MKTKVLYTLLVWLFATNLIQAETPSKGPYTRLVFHDEFDGEGLPDKTKWDFEVGYLRNHEKQYYTADRIENAYQKEGCLHLVVRNDSAVIDGAVRPITSASMHTKKTFSLTYGKIEVRAKLPLCLGTWPAIWMMPLKNTYGGWPKSGEIDIMEHVGYDPERINYAIHTEAYNHTKKNGKGSNAFCPTCYTDFHVYGLEWHEDRLEWYLDGRKRFVVEKAPDASWESWPFDQPFYLILNLAFGGGWGGLKGIDTDILPQEYIIDYIRVYQ</sequence>
<dbReference type="PANTHER" id="PTHR10963">
    <property type="entry name" value="GLYCOSYL HYDROLASE-RELATED"/>
    <property type="match status" value="1"/>
</dbReference>
<dbReference type="AlphaFoldDB" id="W0EPQ6"/>
<dbReference type="STRING" id="880074.BARVI_08495"/>
<feature type="chain" id="PRO_5004788032" evidence="2">
    <location>
        <begin position="22"/>
        <end position="269"/>
    </location>
</feature>
<keyword evidence="2" id="KW-0732">Signal</keyword>
<dbReference type="PANTHER" id="PTHR10963:SF55">
    <property type="entry name" value="GLYCOSIDE HYDROLASE FAMILY 16 PROTEIN"/>
    <property type="match status" value="1"/>
</dbReference>
<accession>W0EPQ6</accession>
<dbReference type="PROSITE" id="PS51762">
    <property type="entry name" value="GH16_2"/>
    <property type="match status" value="1"/>
</dbReference>
<feature type="domain" description="GH16" evidence="3">
    <location>
        <begin position="36"/>
        <end position="269"/>
    </location>
</feature>
<dbReference type="InterPro" id="IPR013320">
    <property type="entry name" value="ConA-like_dom_sf"/>
</dbReference>
<dbReference type="EMBL" id="CP007034">
    <property type="protein sequence ID" value="AHF12785.1"/>
    <property type="molecule type" value="Genomic_DNA"/>
</dbReference>
<proteinExistence type="inferred from homology"/>
<dbReference type="InterPro" id="IPR050546">
    <property type="entry name" value="Glycosyl_Hydrlase_16"/>
</dbReference>
<protein>
    <submittedName>
        <fullName evidence="4">Glycoside hydrolase</fullName>
    </submittedName>
</protein>
<evidence type="ECO:0000256" key="2">
    <source>
        <dbReference type="SAM" id="SignalP"/>
    </source>
</evidence>
<gene>
    <name evidence="4" type="ORF">BARVI_08495</name>
</gene>
<dbReference type="GO" id="GO:0005975">
    <property type="term" value="P:carbohydrate metabolic process"/>
    <property type="evidence" value="ECO:0007669"/>
    <property type="project" value="InterPro"/>
</dbReference>
<dbReference type="RefSeq" id="WP_025278773.1">
    <property type="nucleotide sequence ID" value="NZ_CP007034.1"/>
</dbReference>
<dbReference type="SUPFAM" id="SSF49899">
    <property type="entry name" value="Concanavalin A-like lectins/glucanases"/>
    <property type="match status" value="1"/>
</dbReference>
<keyword evidence="5" id="KW-1185">Reference proteome</keyword>
<dbReference type="eggNOG" id="COG2273">
    <property type="taxonomic scope" value="Bacteria"/>
</dbReference>
<reference evidence="4 5" key="1">
    <citation type="submission" date="2013-12" db="EMBL/GenBank/DDBJ databases">
        <authorList>
            <consortium name="DOE Joint Genome Institute"/>
            <person name="Eisen J."/>
            <person name="Huntemann M."/>
            <person name="Han J."/>
            <person name="Chen A."/>
            <person name="Kyrpides N."/>
            <person name="Mavromatis K."/>
            <person name="Markowitz V."/>
            <person name="Palaniappan K."/>
            <person name="Ivanova N."/>
            <person name="Schaumberg A."/>
            <person name="Pati A."/>
            <person name="Liolios K."/>
            <person name="Nordberg H.P."/>
            <person name="Cantor M.N."/>
            <person name="Hua S.X."/>
            <person name="Woyke T."/>
        </authorList>
    </citation>
    <scope>NUCLEOTIDE SEQUENCE [LARGE SCALE GENOMIC DNA]</scope>
    <source>
        <strain evidence="5">DSM 18177</strain>
    </source>
</reference>
<dbReference type="OrthoDB" id="9809583at2"/>
<evidence type="ECO:0000313" key="4">
    <source>
        <dbReference type="EMBL" id="AHF12785.1"/>
    </source>
</evidence>
<dbReference type="HOGENOM" id="CLU_019533_0_3_10"/>
<comment type="similarity">
    <text evidence="1">Belongs to the glycosyl hydrolase 16 family.</text>
</comment>
<dbReference type="Proteomes" id="UP000018901">
    <property type="component" value="Chromosome"/>
</dbReference>
<dbReference type="Pfam" id="PF00722">
    <property type="entry name" value="Glyco_hydro_16"/>
    <property type="match status" value="1"/>
</dbReference>
<feature type="signal peptide" evidence="2">
    <location>
        <begin position="1"/>
        <end position="21"/>
    </location>
</feature>
<evidence type="ECO:0000259" key="3">
    <source>
        <dbReference type="PROSITE" id="PS51762"/>
    </source>
</evidence>
<name>W0EPQ6_9BACT</name>
<keyword evidence="4" id="KW-0378">Hydrolase</keyword>
<evidence type="ECO:0000256" key="1">
    <source>
        <dbReference type="ARBA" id="ARBA00006865"/>
    </source>
</evidence>
<organism evidence="4 5">
    <name type="scientific">Barnesiella viscericola DSM 18177</name>
    <dbReference type="NCBI Taxonomy" id="880074"/>
    <lineage>
        <taxon>Bacteria</taxon>
        <taxon>Pseudomonadati</taxon>
        <taxon>Bacteroidota</taxon>
        <taxon>Bacteroidia</taxon>
        <taxon>Bacteroidales</taxon>
        <taxon>Barnesiellaceae</taxon>
        <taxon>Barnesiella</taxon>
    </lineage>
</organism>
<dbReference type="Gene3D" id="2.60.120.200">
    <property type="match status" value="1"/>
</dbReference>